<feature type="compositionally biased region" description="Polar residues" evidence="6">
    <location>
        <begin position="350"/>
        <end position="361"/>
    </location>
</feature>
<evidence type="ECO:0000256" key="3">
    <source>
        <dbReference type="ARBA" id="ARBA00018915"/>
    </source>
</evidence>
<keyword evidence="4" id="KW-0963">Cytoplasm</keyword>
<evidence type="ECO:0000256" key="6">
    <source>
        <dbReference type="SAM" id="MobiDB-lite"/>
    </source>
</evidence>
<evidence type="ECO:0000256" key="4">
    <source>
        <dbReference type="ARBA" id="ARBA00022490"/>
    </source>
</evidence>
<feature type="region of interest" description="Disordered" evidence="6">
    <location>
        <begin position="336"/>
        <end position="365"/>
    </location>
</feature>
<gene>
    <name evidence="8" type="ORF">IE81DRAFT_13228</name>
</gene>
<dbReference type="CDD" id="cd06467">
    <property type="entry name" value="p23_NUDC_like"/>
    <property type="match status" value="1"/>
</dbReference>
<evidence type="ECO:0000256" key="5">
    <source>
        <dbReference type="ARBA" id="ARBA00023242"/>
    </source>
</evidence>
<dbReference type="SUPFAM" id="SSF49764">
    <property type="entry name" value="HSP20-like chaperones"/>
    <property type="match status" value="1"/>
</dbReference>
<dbReference type="EMBL" id="KZ819450">
    <property type="protein sequence ID" value="PWN39686.1"/>
    <property type="molecule type" value="Genomic_DNA"/>
</dbReference>
<evidence type="ECO:0000256" key="2">
    <source>
        <dbReference type="ARBA" id="ARBA00004496"/>
    </source>
</evidence>
<evidence type="ECO:0000256" key="1">
    <source>
        <dbReference type="ARBA" id="ARBA00004123"/>
    </source>
</evidence>
<dbReference type="AlphaFoldDB" id="A0A316VQ19"/>
<dbReference type="InterPro" id="IPR008978">
    <property type="entry name" value="HSP20-like_chaperone"/>
</dbReference>
<keyword evidence="9" id="KW-1185">Reference proteome</keyword>
<protein>
    <recommendedName>
        <fullName evidence="3">NudC domain-containing protein 1</fullName>
    </recommendedName>
</protein>
<dbReference type="PANTHER" id="PTHR21664:SF1">
    <property type="entry name" value="NUDC DOMAIN-CONTAINING PROTEIN 1"/>
    <property type="match status" value="1"/>
</dbReference>
<feature type="domain" description="CS" evidence="7">
    <location>
        <begin position="369"/>
        <end position="512"/>
    </location>
</feature>
<accession>A0A316VQ19</accession>
<evidence type="ECO:0000259" key="7">
    <source>
        <dbReference type="PROSITE" id="PS51203"/>
    </source>
</evidence>
<dbReference type="Pfam" id="PF04969">
    <property type="entry name" value="CS"/>
    <property type="match status" value="1"/>
</dbReference>
<dbReference type="Gene3D" id="2.60.40.790">
    <property type="match status" value="1"/>
</dbReference>
<dbReference type="PROSITE" id="PS51203">
    <property type="entry name" value="CS"/>
    <property type="match status" value="1"/>
</dbReference>
<evidence type="ECO:0000313" key="9">
    <source>
        <dbReference type="Proteomes" id="UP000245783"/>
    </source>
</evidence>
<dbReference type="GO" id="GO:0005737">
    <property type="term" value="C:cytoplasm"/>
    <property type="evidence" value="ECO:0007669"/>
    <property type="project" value="UniProtKB-SubCell"/>
</dbReference>
<dbReference type="InterPro" id="IPR037895">
    <property type="entry name" value="NUDCD1"/>
</dbReference>
<comment type="subcellular location">
    <subcellularLocation>
        <location evidence="2">Cytoplasm</location>
    </subcellularLocation>
    <subcellularLocation>
        <location evidence="1">Nucleus</location>
    </subcellularLocation>
</comment>
<dbReference type="STRING" id="1522189.A0A316VQ19"/>
<reference evidence="8 9" key="1">
    <citation type="journal article" date="2018" name="Mol. Biol. Evol.">
        <title>Broad Genomic Sampling Reveals a Smut Pathogenic Ancestry of the Fungal Clade Ustilaginomycotina.</title>
        <authorList>
            <person name="Kijpornyongpan T."/>
            <person name="Mondo S.J."/>
            <person name="Barry K."/>
            <person name="Sandor L."/>
            <person name="Lee J."/>
            <person name="Lipzen A."/>
            <person name="Pangilinan J."/>
            <person name="LaButti K."/>
            <person name="Hainaut M."/>
            <person name="Henrissat B."/>
            <person name="Grigoriev I.V."/>
            <person name="Spatafora J.W."/>
            <person name="Aime M.C."/>
        </authorList>
    </citation>
    <scope>NUCLEOTIDE SEQUENCE [LARGE SCALE GENOMIC DNA]</scope>
    <source>
        <strain evidence="8 9">MCA 4658</strain>
    </source>
</reference>
<dbReference type="OrthoDB" id="428655at2759"/>
<evidence type="ECO:0000313" key="8">
    <source>
        <dbReference type="EMBL" id="PWN39686.1"/>
    </source>
</evidence>
<keyword evidence="5" id="KW-0539">Nucleus</keyword>
<organism evidence="8 9">
    <name type="scientific">Ceraceosorus guamensis</name>
    <dbReference type="NCBI Taxonomy" id="1522189"/>
    <lineage>
        <taxon>Eukaryota</taxon>
        <taxon>Fungi</taxon>
        <taxon>Dikarya</taxon>
        <taxon>Basidiomycota</taxon>
        <taxon>Ustilaginomycotina</taxon>
        <taxon>Exobasidiomycetes</taxon>
        <taxon>Ceraceosorales</taxon>
        <taxon>Ceraceosoraceae</taxon>
        <taxon>Ceraceosorus</taxon>
    </lineage>
</organism>
<proteinExistence type="predicted"/>
<dbReference type="InParanoid" id="A0A316VQ19"/>
<name>A0A316VQ19_9BASI</name>
<dbReference type="InterPro" id="IPR007052">
    <property type="entry name" value="CS_dom"/>
</dbReference>
<dbReference type="GO" id="GO:0005634">
    <property type="term" value="C:nucleus"/>
    <property type="evidence" value="ECO:0007669"/>
    <property type="project" value="UniProtKB-SubCell"/>
</dbReference>
<dbReference type="PANTHER" id="PTHR21664">
    <property type="entry name" value="CHRONIC MYELOGENOUS LEUKEMIA TUMOR ANTIGEN 66"/>
    <property type="match status" value="1"/>
</dbReference>
<sequence length="845" mass="91200">MSYRLASASSPAGQEDHVSQAAIQLIPPARPARASIDKRTDFGYKEVVARSKDSVFSANVEYTGATNALLALRSNHEAVHERRGSSASFAGLWRGSEGLYALVHGGQPSLDTYAGPNTSNFQARSVDGPALVGHVTLQCLERDVWAVCDAEEIDDGSFISSLRVLQLDDASTDGDIAAASISHLQLPNGDLNEASPQKGAPTSYKYGGWALVAAARLQVEGSSHSSGHTHQMCFRRPVKSQRPRRGAKDQVASRSEIFENRIKKTSSSRAETEFQLIILRLKPRSGQHSDEQSPAELDIRTSLRSREAPEHVILDPLGQKHEFFCSSKVELWEEENKTTSSATDIDDRSTAQSAPPQTSVHASRLSPAARLPPYAWTQTSDTLTLAFTLPATISKKDVRVHFSPRGLSVSLALQQASLVEVVDESSSIDADGAAGSLHAVAGDLRQGRYTNLALWGDIDVDGSLWTTETLRPHRPRIPGSSYEARPNAGSDSILLTLHLEKLHEGTRWPSVFSFEQNAKNARSVASPSSRAFGSLSHARPAAFAAEEDEWELEEVPETLDPSELLQQLQGLEKYTEDDHTQALGATWGGGLSSFREGAGMGSSTQASLLRDGLEEEDAVVGRRCISSTVEAEGDTPSSPVRITTERDALTLLALPLRTSQPSSAALSNLVIKSDLDGQLFQGAQSQRRHAQTLPALSFVLASKRDAQRVYVHVEEAADWSTPACASHLPKAHVLAFEPAPMIALEQERPWDEHASIGAGNLFVYRSPEQLSGATSATSRVIRLGLSDDAPTDLAERCDTPTALQGASGALIDVAAVRPRTPEATFGRNVLICLCTHQILLIRGLL</sequence>
<dbReference type="GeneID" id="37032147"/>
<dbReference type="RefSeq" id="XP_025366846.1">
    <property type="nucleotide sequence ID" value="XM_025510277.1"/>
</dbReference>
<dbReference type="Proteomes" id="UP000245783">
    <property type="component" value="Unassembled WGS sequence"/>
</dbReference>